<dbReference type="InterPro" id="IPR011057">
    <property type="entry name" value="Mss4-like_sf"/>
</dbReference>
<sequence length="150" mass="16458">MPALAPPFYGSCPCTHISYTLTSTPLIVHACHCTHCQHESGSAFALNALYEPDRVIVQDGKEADILRTNVPSEKGGTYAAGRDLLKVVRVGTIDGGVGKLRPDAHLFVGKEKGWMNLDGERVFETVGKKENYWSGESLERFRIVVGRGQR</sequence>
<dbReference type="GeneID" id="5981653"/>
<dbReference type="PANTHER" id="PTHR33337">
    <property type="entry name" value="GFA DOMAIN-CONTAINING PROTEIN"/>
    <property type="match status" value="1"/>
</dbReference>
<feature type="domain" description="CENP-V/GFA" evidence="5">
    <location>
        <begin position="9"/>
        <end position="72"/>
    </location>
</feature>
<dbReference type="PANTHER" id="PTHR33337:SF33">
    <property type="entry name" value="CENP-V_GFA DOMAIN-CONTAINING PROTEIN"/>
    <property type="match status" value="1"/>
</dbReference>
<evidence type="ECO:0000256" key="2">
    <source>
        <dbReference type="ARBA" id="ARBA00022723"/>
    </source>
</evidence>
<gene>
    <name evidence="6" type="ORF">SNOG_14546</name>
</gene>
<comment type="similarity">
    <text evidence="1">Belongs to the Gfa family.</text>
</comment>
<dbReference type="HOGENOM" id="CLU_055491_6_1_1"/>
<evidence type="ECO:0000313" key="7">
    <source>
        <dbReference type="Proteomes" id="UP000001055"/>
    </source>
</evidence>
<dbReference type="GO" id="GO:0016846">
    <property type="term" value="F:carbon-sulfur lyase activity"/>
    <property type="evidence" value="ECO:0007669"/>
    <property type="project" value="InterPro"/>
</dbReference>
<evidence type="ECO:0000313" key="6">
    <source>
        <dbReference type="EMBL" id="EAT78086.1"/>
    </source>
</evidence>
<evidence type="ECO:0000256" key="4">
    <source>
        <dbReference type="ARBA" id="ARBA00023239"/>
    </source>
</evidence>
<evidence type="ECO:0000256" key="1">
    <source>
        <dbReference type="ARBA" id="ARBA00005495"/>
    </source>
</evidence>
<dbReference type="InterPro" id="IPR006913">
    <property type="entry name" value="CENP-V/GFA"/>
</dbReference>
<dbReference type="AlphaFoldDB" id="Q0U130"/>
<dbReference type="Pfam" id="PF04828">
    <property type="entry name" value="GFA"/>
    <property type="match status" value="1"/>
</dbReference>
<reference evidence="7" key="1">
    <citation type="journal article" date="2007" name="Plant Cell">
        <title>Dothideomycete-plant interactions illuminated by genome sequencing and EST analysis of the wheat pathogen Stagonospora nodorum.</title>
        <authorList>
            <person name="Hane J.K."/>
            <person name="Lowe R.G."/>
            <person name="Solomon P.S."/>
            <person name="Tan K.C."/>
            <person name="Schoch C.L."/>
            <person name="Spatafora J.W."/>
            <person name="Crous P.W."/>
            <person name="Kodira C."/>
            <person name="Birren B.W."/>
            <person name="Galagan J.E."/>
            <person name="Torriani S.F."/>
            <person name="McDonald B.A."/>
            <person name="Oliver R.P."/>
        </authorList>
    </citation>
    <scope>NUCLEOTIDE SEQUENCE [LARGE SCALE GENOMIC DNA]</scope>
    <source>
        <strain evidence="7">SN15 / ATCC MYA-4574 / FGSC 10173</strain>
    </source>
</reference>
<dbReference type="VEuPathDB" id="FungiDB:JI435_145460"/>
<keyword evidence="4" id="KW-0456">Lyase</keyword>
<dbReference type="GO" id="GO:0046872">
    <property type="term" value="F:metal ion binding"/>
    <property type="evidence" value="ECO:0007669"/>
    <property type="project" value="UniProtKB-KW"/>
</dbReference>
<dbReference type="KEGG" id="pno:SNOG_14546"/>
<name>Q0U130_PHANO</name>
<keyword evidence="3" id="KW-0862">Zinc</keyword>
<dbReference type="OMA" id="WCQRESG"/>
<accession>Q0U130</accession>
<keyword evidence="2" id="KW-0479">Metal-binding</keyword>
<dbReference type="SUPFAM" id="SSF51316">
    <property type="entry name" value="Mss4-like"/>
    <property type="match status" value="1"/>
</dbReference>
<dbReference type="Gene3D" id="3.90.1590.10">
    <property type="entry name" value="glutathione-dependent formaldehyde- activating enzyme (gfa)"/>
    <property type="match status" value="1"/>
</dbReference>
<dbReference type="STRING" id="321614.Q0U130"/>
<dbReference type="InParanoid" id="Q0U130"/>
<protein>
    <recommendedName>
        <fullName evidence="5">CENP-V/GFA domain-containing protein</fullName>
    </recommendedName>
</protein>
<organism evidence="6 7">
    <name type="scientific">Phaeosphaeria nodorum (strain SN15 / ATCC MYA-4574 / FGSC 10173)</name>
    <name type="common">Glume blotch fungus</name>
    <name type="synonym">Parastagonospora nodorum</name>
    <dbReference type="NCBI Taxonomy" id="321614"/>
    <lineage>
        <taxon>Eukaryota</taxon>
        <taxon>Fungi</taxon>
        <taxon>Dikarya</taxon>
        <taxon>Ascomycota</taxon>
        <taxon>Pezizomycotina</taxon>
        <taxon>Dothideomycetes</taxon>
        <taxon>Pleosporomycetidae</taxon>
        <taxon>Pleosporales</taxon>
        <taxon>Pleosporineae</taxon>
        <taxon>Phaeosphaeriaceae</taxon>
        <taxon>Parastagonospora</taxon>
    </lineage>
</organism>
<dbReference type="RefSeq" id="XP_001804728.1">
    <property type="nucleotide sequence ID" value="XM_001804676.1"/>
</dbReference>
<evidence type="ECO:0000259" key="5">
    <source>
        <dbReference type="Pfam" id="PF04828"/>
    </source>
</evidence>
<dbReference type="eggNOG" id="ENOG502SV9S">
    <property type="taxonomic scope" value="Eukaryota"/>
</dbReference>
<dbReference type="Proteomes" id="UP000001055">
    <property type="component" value="Unassembled WGS sequence"/>
</dbReference>
<evidence type="ECO:0000256" key="3">
    <source>
        <dbReference type="ARBA" id="ARBA00022833"/>
    </source>
</evidence>
<proteinExistence type="inferred from homology"/>
<dbReference type="EMBL" id="CH445356">
    <property type="protein sequence ID" value="EAT78086.1"/>
    <property type="molecule type" value="Genomic_DNA"/>
</dbReference>